<evidence type="ECO:0000256" key="8">
    <source>
        <dbReference type="ARBA" id="ARBA00023180"/>
    </source>
</evidence>
<evidence type="ECO:0000256" key="5">
    <source>
        <dbReference type="ARBA" id="ARBA00022729"/>
    </source>
</evidence>
<evidence type="ECO:0000313" key="15">
    <source>
        <dbReference type="Proteomes" id="UP001558713"/>
    </source>
</evidence>
<dbReference type="InterPro" id="IPR033254">
    <property type="entry name" value="Plant_FLA"/>
</dbReference>
<dbReference type="GO" id="GO:0098552">
    <property type="term" value="C:side of membrane"/>
    <property type="evidence" value="ECO:0007669"/>
    <property type="project" value="UniProtKB-KW"/>
</dbReference>
<name>A0ABD1ADB9_CARAN</name>
<accession>A0ABD1ADB9</accession>
<keyword evidence="15" id="KW-1185">Reference proteome</keyword>
<keyword evidence="6" id="KW-0654">Proteoglycan</keyword>
<dbReference type="FunFam" id="2.30.180.10:FF:000015">
    <property type="entry name" value="Fasciclin-like arabinogalactan protein 3"/>
    <property type="match status" value="1"/>
</dbReference>
<feature type="domain" description="FAS1" evidence="13">
    <location>
        <begin position="22"/>
        <end position="168"/>
    </location>
</feature>
<gene>
    <name evidence="14" type="ORF">V5N11_017406</name>
</gene>
<keyword evidence="5 12" id="KW-0732">Signal</keyword>
<feature type="compositionally biased region" description="Pro residues" evidence="11">
    <location>
        <begin position="175"/>
        <end position="189"/>
    </location>
</feature>
<comment type="caution">
    <text evidence="14">The sequence shown here is derived from an EMBL/GenBank/DDBJ whole genome shotgun (WGS) entry which is preliminary data.</text>
</comment>
<dbReference type="InterPro" id="IPR036378">
    <property type="entry name" value="FAS1_dom_sf"/>
</dbReference>
<dbReference type="InterPro" id="IPR000782">
    <property type="entry name" value="FAS1_domain"/>
</dbReference>
<comment type="similarity">
    <text evidence="2">Belongs to the fasciclin-like AGP family.</text>
</comment>
<sequence>MSSSLTLFSFFAVTFLYTSSHSFNITNILNQHNDFSKFNNLLTQTQLASTINNRQPITVLAVSNDVMSALVPGRPLDVIKKILSLHIVLDYYDEKKLKSLNGKSVILTTLFQSSGQAQGQQGFLNATVLKNGDVLIGSAGSSVQTQVVESVMSQPFNISVLHISSAIMINVRPENGPPFTPPPRSAPPPNDDDYDYDEPPSPPSPHSSAPGAGPLKATAKTSSASGVSGINSHPAFAFALVITSILWFMT</sequence>
<dbReference type="AlphaFoldDB" id="A0ABD1ADB9"/>
<proteinExistence type="inferred from homology"/>
<dbReference type="EMBL" id="JBANAX010000526">
    <property type="protein sequence ID" value="KAL1204798.1"/>
    <property type="molecule type" value="Genomic_DNA"/>
</dbReference>
<reference evidence="14 15" key="1">
    <citation type="submission" date="2024-04" db="EMBL/GenBank/DDBJ databases">
        <title>Genome assembly C_amara_ONT_v2.</title>
        <authorList>
            <person name="Yant L."/>
            <person name="Moore C."/>
            <person name="Slenker M."/>
        </authorList>
    </citation>
    <scope>NUCLEOTIDE SEQUENCE [LARGE SCALE GENOMIC DNA]</scope>
    <source>
        <tissue evidence="14">Leaf</tissue>
    </source>
</reference>
<evidence type="ECO:0000313" key="14">
    <source>
        <dbReference type="EMBL" id="KAL1204798.1"/>
    </source>
</evidence>
<keyword evidence="4" id="KW-0336">GPI-anchor</keyword>
<dbReference type="Pfam" id="PF02469">
    <property type="entry name" value="Fasciclin"/>
    <property type="match status" value="1"/>
</dbReference>
<evidence type="ECO:0000256" key="6">
    <source>
        <dbReference type="ARBA" id="ARBA00022974"/>
    </source>
</evidence>
<feature type="chain" id="PRO_5044838960" evidence="12">
    <location>
        <begin position="23"/>
        <end position="250"/>
    </location>
</feature>
<keyword evidence="3" id="KW-1003">Cell membrane</keyword>
<feature type="signal peptide" evidence="12">
    <location>
        <begin position="1"/>
        <end position="22"/>
    </location>
</feature>
<comment type="subcellular location">
    <subcellularLocation>
        <location evidence="1">Cell membrane</location>
        <topology evidence="1">Lipid-anchor</topology>
        <topology evidence="1">GPI-anchor</topology>
    </subcellularLocation>
</comment>
<dbReference type="GO" id="GO:0005886">
    <property type="term" value="C:plasma membrane"/>
    <property type="evidence" value="ECO:0007669"/>
    <property type="project" value="UniProtKB-SubCell"/>
</dbReference>
<dbReference type="PANTHER" id="PTHR32382">
    <property type="entry name" value="FASCICLIN-LIKE ARABINOGALACTAN PROTEIN"/>
    <property type="match status" value="1"/>
</dbReference>
<evidence type="ECO:0000256" key="1">
    <source>
        <dbReference type="ARBA" id="ARBA00004609"/>
    </source>
</evidence>
<protein>
    <submittedName>
        <fullName evidence="14">Fasciclin-like arabinogalactan protein 14</fullName>
    </submittedName>
</protein>
<evidence type="ECO:0000256" key="12">
    <source>
        <dbReference type="SAM" id="SignalP"/>
    </source>
</evidence>
<comment type="function">
    <text evidence="10">May be a cell surface adhesion protein.</text>
</comment>
<dbReference type="SUPFAM" id="SSF82153">
    <property type="entry name" value="FAS1 domain"/>
    <property type="match status" value="1"/>
</dbReference>
<dbReference type="Proteomes" id="UP001558713">
    <property type="component" value="Unassembled WGS sequence"/>
</dbReference>
<evidence type="ECO:0000256" key="3">
    <source>
        <dbReference type="ARBA" id="ARBA00022475"/>
    </source>
</evidence>
<keyword evidence="8" id="KW-0325">Glycoprotein</keyword>
<evidence type="ECO:0000256" key="11">
    <source>
        <dbReference type="SAM" id="MobiDB-lite"/>
    </source>
</evidence>
<evidence type="ECO:0000256" key="9">
    <source>
        <dbReference type="ARBA" id="ARBA00023288"/>
    </source>
</evidence>
<organism evidence="14 15">
    <name type="scientific">Cardamine amara subsp. amara</name>
    <dbReference type="NCBI Taxonomy" id="228776"/>
    <lineage>
        <taxon>Eukaryota</taxon>
        <taxon>Viridiplantae</taxon>
        <taxon>Streptophyta</taxon>
        <taxon>Embryophyta</taxon>
        <taxon>Tracheophyta</taxon>
        <taxon>Spermatophyta</taxon>
        <taxon>Magnoliopsida</taxon>
        <taxon>eudicotyledons</taxon>
        <taxon>Gunneridae</taxon>
        <taxon>Pentapetalae</taxon>
        <taxon>rosids</taxon>
        <taxon>malvids</taxon>
        <taxon>Brassicales</taxon>
        <taxon>Brassicaceae</taxon>
        <taxon>Cardamineae</taxon>
        <taxon>Cardamine</taxon>
    </lineage>
</organism>
<evidence type="ECO:0000259" key="13">
    <source>
        <dbReference type="PROSITE" id="PS50213"/>
    </source>
</evidence>
<dbReference type="PROSITE" id="PS50213">
    <property type="entry name" value="FAS1"/>
    <property type="match status" value="1"/>
</dbReference>
<keyword evidence="7" id="KW-0472">Membrane</keyword>
<evidence type="ECO:0000256" key="10">
    <source>
        <dbReference type="ARBA" id="ARBA00024686"/>
    </source>
</evidence>
<keyword evidence="9" id="KW-0449">Lipoprotein</keyword>
<evidence type="ECO:0000256" key="2">
    <source>
        <dbReference type="ARBA" id="ARBA00007843"/>
    </source>
</evidence>
<evidence type="ECO:0000256" key="4">
    <source>
        <dbReference type="ARBA" id="ARBA00022622"/>
    </source>
</evidence>
<evidence type="ECO:0000256" key="7">
    <source>
        <dbReference type="ARBA" id="ARBA00023136"/>
    </source>
</evidence>
<dbReference type="Gene3D" id="2.30.180.10">
    <property type="entry name" value="FAS1 domain"/>
    <property type="match status" value="1"/>
</dbReference>
<dbReference type="PANTHER" id="PTHR32382:SF6">
    <property type="entry name" value="FASCICLIN-LIKE ARABINOGALACTAN PROTEIN 14"/>
    <property type="match status" value="1"/>
</dbReference>
<feature type="region of interest" description="Disordered" evidence="11">
    <location>
        <begin position="172"/>
        <end position="226"/>
    </location>
</feature>